<evidence type="ECO:0000256" key="3">
    <source>
        <dbReference type="ARBA" id="ARBA00022679"/>
    </source>
</evidence>
<dbReference type="Pfam" id="PF13662">
    <property type="entry name" value="Toprim_4"/>
    <property type="match status" value="1"/>
</dbReference>
<dbReference type="SMART" id="SM00493">
    <property type="entry name" value="TOPRIM"/>
    <property type="match status" value="1"/>
</dbReference>
<dbReference type="Proteomes" id="UP000256253">
    <property type="component" value="Unassembled WGS sequence"/>
</dbReference>
<comment type="subunit">
    <text evidence="12">Monomer. Interacts with DnaB.</text>
</comment>
<dbReference type="InterPro" id="IPR037068">
    <property type="entry name" value="DNA_primase_core_N_sf"/>
</dbReference>
<evidence type="ECO:0000256" key="5">
    <source>
        <dbReference type="ARBA" id="ARBA00022705"/>
    </source>
</evidence>
<keyword evidence="18" id="KW-1185">Reference proteome</keyword>
<dbReference type="CDD" id="cd03364">
    <property type="entry name" value="TOPRIM_DnaG_primases"/>
    <property type="match status" value="1"/>
</dbReference>
<dbReference type="Pfam" id="PF10410">
    <property type="entry name" value="DnaB_bind"/>
    <property type="match status" value="1"/>
</dbReference>
<keyword evidence="1 12" id="KW-0240">DNA-directed RNA polymerase</keyword>
<dbReference type="EMBL" id="QTUA01000001">
    <property type="protein sequence ID" value="REF30828.1"/>
    <property type="molecule type" value="Genomic_DNA"/>
</dbReference>
<dbReference type="PROSITE" id="PS50880">
    <property type="entry name" value="TOPRIM"/>
    <property type="match status" value="1"/>
</dbReference>
<comment type="cofactor">
    <cofactor evidence="12 13 14">
        <name>Zn(2+)</name>
        <dbReference type="ChEBI" id="CHEBI:29105"/>
    </cofactor>
    <text evidence="12 13 14">Binds 1 zinc ion per monomer.</text>
</comment>
<keyword evidence="8 12" id="KW-0862">Zinc</keyword>
<dbReference type="Gene3D" id="1.10.860.10">
    <property type="entry name" value="DNAb Helicase, Chain A"/>
    <property type="match status" value="1"/>
</dbReference>
<evidence type="ECO:0000313" key="18">
    <source>
        <dbReference type="Proteomes" id="UP000256253"/>
    </source>
</evidence>
<dbReference type="Gene3D" id="3.40.1360.10">
    <property type="match status" value="1"/>
</dbReference>
<feature type="region of interest" description="Disordered" evidence="15">
    <location>
        <begin position="452"/>
        <end position="472"/>
    </location>
</feature>
<proteinExistence type="inferred from homology"/>
<sequence>MAGLIKEDDIALVKERASIEEVVGEHVTLRRSGPGSLKGLCPFHDEKTPSFYVRPAVGAYNCFGCGKGGDVISFVMEVDHLTFAETVERLAAKYQVELHYEQGSGPRPESIGRRTRLIEAHRVADEFYQQALLVRGDAQARVARDFMRARDFNGADCRHFGVGYSPRSGEALTKLLRSKGFSDDEIVTAGLAGRGRRGLYDRFRGRLMWPIRDITGDTIGFGARRIFDDDRIEAKYLNTAETPIYKKTHVLYGLDLAKKSISADRKAVIVEGYTDVMACHLAGVPHAVATCGTAFGSDHIKSIRRLIRDEQGQAPGRVVFTFDGDAAGQKAAMKAFDMEQQWAAQSYVAVAPDGMDPCELRLAEGAPGVEKLIDSAMPMFEFAVRTTLDRFDLASVEGRVRGMRAVAPIIKGIRDTALRPAYTREVAGWLGVPLDQLELEVHKATAVKVDDRPARIEEPEPQPERPGIPTPDLRDPIVVAEMQLLSCMLQYPAAVPGPQLMQLTVDDFGALAHSRIFEAVMQVGDPGSRSLKAWSDAVRDAAPAEIAGYVARLSVTELPTRIDRNTGLPEPRFAASLIARVRDASMRRSIDDVMAQLRQHSGDAEMARQLSARLLQLQAEHARLVAGD</sequence>
<dbReference type="PIRSF" id="PIRSF002811">
    <property type="entry name" value="DnaG"/>
    <property type="match status" value="1"/>
</dbReference>
<dbReference type="NCBIfam" id="TIGR01391">
    <property type="entry name" value="dnaG"/>
    <property type="match status" value="1"/>
</dbReference>
<keyword evidence="11 12" id="KW-0804">Transcription</keyword>
<comment type="caution">
    <text evidence="17">The sequence shown here is derived from an EMBL/GenBank/DDBJ whole genome shotgun (WGS) entry which is preliminary data.</text>
</comment>
<keyword evidence="2 12" id="KW-0639">Primosome</keyword>
<evidence type="ECO:0000256" key="1">
    <source>
        <dbReference type="ARBA" id="ARBA00022478"/>
    </source>
</evidence>
<evidence type="ECO:0000256" key="10">
    <source>
        <dbReference type="ARBA" id="ARBA00023125"/>
    </source>
</evidence>
<dbReference type="GO" id="GO:0000428">
    <property type="term" value="C:DNA-directed RNA polymerase complex"/>
    <property type="evidence" value="ECO:0007669"/>
    <property type="project" value="UniProtKB-KW"/>
</dbReference>
<dbReference type="PANTHER" id="PTHR30313">
    <property type="entry name" value="DNA PRIMASE"/>
    <property type="match status" value="1"/>
</dbReference>
<evidence type="ECO:0000256" key="15">
    <source>
        <dbReference type="SAM" id="MobiDB-lite"/>
    </source>
</evidence>
<comment type="function">
    <text evidence="12 13">RNA polymerase that catalyzes the synthesis of short RNA molecules used as primers for DNA polymerase during DNA replication.</text>
</comment>
<dbReference type="SUPFAM" id="SSF57783">
    <property type="entry name" value="Zinc beta-ribbon"/>
    <property type="match status" value="1"/>
</dbReference>
<evidence type="ECO:0000256" key="12">
    <source>
        <dbReference type="HAMAP-Rule" id="MF_00974"/>
    </source>
</evidence>
<evidence type="ECO:0000313" key="17">
    <source>
        <dbReference type="EMBL" id="REF30828.1"/>
    </source>
</evidence>
<dbReference type="InterPro" id="IPR013264">
    <property type="entry name" value="DNAG_N"/>
</dbReference>
<dbReference type="SUPFAM" id="SSF56731">
    <property type="entry name" value="DNA primase core"/>
    <property type="match status" value="1"/>
</dbReference>
<evidence type="ECO:0000256" key="8">
    <source>
        <dbReference type="ARBA" id="ARBA00022833"/>
    </source>
</evidence>
<evidence type="ECO:0000256" key="7">
    <source>
        <dbReference type="ARBA" id="ARBA00022771"/>
    </source>
</evidence>
<dbReference type="RefSeq" id="WP_115922760.1">
    <property type="nucleotide sequence ID" value="NZ_QTUA01000001.1"/>
</dbReference>
<dbReference type="PANTHER" id="PTHR30313:SF2">
    <property type="entry name" value="DNA PRIMASE"/>
    <property type="match status" value="1"/>
</dbReference>
<dbReference type="AlphaFoldDB" id="A0A3D9UMY5"/>
<dbReference type="Pfam" id="PF01807">
    <property type="entry name" value="Zn_ribbon_DnaG"/>
    <property type="match status" value="1"/>
</dbReference>
<dbReference type="OrthoDB" id="9803773at2"/>
<comment type="similarity">
    <text evidence="12 13">Belongs to the DnaG primase family.</text>
</comment>
<keyword evidence="6 12" id="KW-0479">Metal-binding</keyword>
<dbReference type="InterPro" id="IPR030846">
    <property type="entry name" value="DnaG_bac"/>
</dbReference>
<dbReference type="EC" id="2.7.7.101" evidence="12"/>
<dbReference type="GO" id="GO:0005737">
    <property type="term" value="C:cytoplasm"/>
    <property type="evidence" value="ECO:0007669"/>
    <property type="project" value="TreeGrafter"/>
</dbReference>
<accession>A0A3D9UMY5</accession>
<keyword evidence="10 12" id="KW-0238">DNA-binding</keyword>
<gene>
    <name evidence="12" type="primary">dnaG</name>
    <name evidence="17" type="ORF">DFJ65_1848</name>
</gene>
<evidence type="ECO:0000256" key="9">
    <source>
        <dbReference type="ARBA" id="ARBA00022842"/>
    </source>
</evidence>
<evidence type="ECO:0000256" key="14">
    <source>
        <dbReference type="PIRSR" id="PIRSR002811-1"/>
    </source>
</evidence>
<keyword evidence="3 12" id="KW-0808">Transferase</keyword>
<dbReference type="InterPro" id="IPR002694">
    <property type="entry name" value="Znf_CHC2"/>
</dbReference>
<evidence type="ECO:0000259" key="16">
    <source>
        <dbReference type="PROSITE" id="PS50880"/>
    </source>
</evidence>
<dbReference type="GO" id="GO:0003899">
    <property type="term" value="F:DNA-directed RNA polymerase activity"/>
    <property type="evidence" value="ECO:0007669"/>
    <property type="project" value="UniProtKB-UniRule"/>
</dbReference>
<dbReference type="GO" id="GO:1990077">
    <property type="term" value="C:primosome complex"/>
    <property type="evidence" value="ECO:0007669"/>
    <property type="project" value="UniProtKB-KW"/>
</dbReference>
<dbReference type="Pfam" id="PF08275">
    <property type="entry name" value="DNAG_N"/>
    <property type="match status" value="1"/>
</dbReference>
<dbReference type="Gene3D" id="3.90.580.10">
    <property type="entry name" value="Zinc finger, CHC2-type domain"/>
    <property type="match status" value="1"/>
</dbReference>
<dbReference type="Gene3D" id="3.90.980.10">
    <property type="entry name" value="DNA primase, catalytic core, N-terminal domain"/>
    <property type="match status" value="1"/>
</dbReference>
<evidence type="ECO:0000256" key="13">
    <source>
        <dbReference type="PIRNR" id="PIRNR002811"/>
    </source>
</evidence>
<dbReference type="SMART" id="SM00400">
    <property type="entry name" value="ZnF_CHCC"/>
    <property type="match status" value="1"/>
</dbReference>
<keyword evidence="4 12" id="KW-0548">Nucleotidyltransferase</keyword>
<dbReference type="GO" id="GO:0008270">
    <property type="term" value="F:zinc ion binding"/>
    <property type="evidence" value="ECO:0007669"/>
    <property type="project" value="UniProtKB-UniRule"/>
</dbReference>
<dbReference type="HAMAP" id="MF_00974">
    <property type="entry name" value="DNA_primase_DnaG"/>
    <property type="match status" value="1"/>
</dbReference>
<reference evidence="17 18" key="1">
    <citation type="submission" date="2018-08" db="EMBL/GenBank/DDBJ databases">
        <title>Sequencing the genomes of 1000 actinobacteria strains.</title>
        <authorList>
            <person name="Klenk H.-P."/>
        </authorList>
    </citation>
    <scope>NUCLEOTIDE SEQUENCE [LARGE SCALE GENOMIC DNA]</scope>
    <source>
        <strain evidence="17 18">DSM 22967</strain>
    </source>
</reference>
<dbReference type="InterPro" id="IPR036977">
    <property type="entry name" value="DNA_primase_Znf_CHC2"/>
</dbReference>
<evidence type="ECO:0000256" key="2">
    <source>
        <dbReference type="ARBA" id="ARBA00022515"/>
    </source>
</evidence>
<dbReference type="InterPro" id="IPR034151">
    <property type="entry name" value="TOPRIM_DnaG_bac"/>
</dbReference>
<evidence type="ECO:0000256" key="11">
    <source>
        <dbReference type="ARBA" id="ARBA00023163"/>
    </source>
</evidence>
<organism evidence="17 18">
    <name type="scientific">Calidifontibacter indicus</name>
    <dbReference type="NCBI Taxonomy" id="419650"/>
    <lineage>
        <taxon>Bacteria</taxon>
        <taxon>Bacillati</taxon>
        <taxon>Actinomycetota</taxon>
        <taxon>Actinomycetes</taxon>
        <taxon>Micrococcales</taxon>
        <taxon>Dermacoccaceae</taxon>
        <taxon>Calidifontibacter</taxon>
    </lineage>
</organism>
<comment type="domain">
    <text evidence="12">Contains an N-terminal zinc-binding domain, a central core domain that contains the primase activity, and a C-terminal DnaB-binding domain.</text>
</comment>
<dbReference type="FunFam" id="3.90.580.10:FF:000001">
    <property type="entry name" value="DNA primase"/>
    <property type="match status" value="1"/>
</dbReference>
<dbReference type="GO" id="GO:0003677">
    <property type="term" value="F:DNA binding"/>
    <property type="evidence" value="ECO:0007669"/>
    <property type="project" value="UniProtKB-KW"/>
</dbReference>
<comment type="catalytic activity">
    <reaction evidence="12">
        <text>ssDNA + n NTP = ssDNA/pppN(pN)n-1 hybrid + (n-1) diphosphate.</text>
        <dbReference type="EC" id="2.7.7.101"/>
    </reaction>
</comment>
<evidence type="ECO:0000256" key="4">
    <source>
        <dbReference type="ARBA" id="ARBA00022695"/>
    </source>
</evidence>
<keyword evidence="7 12" id="KW-0863">Zinc-finger</keyword>
<dbReference type="InterPro" id="IPR006171">
    <property type="entry name" value="TOPRIM_dom"/>
</dbReference>
<protein>
    <recommendedName>
        <fullName evidence="12 13">DNA primase</fullName>
        <ecNumber evidence="12">2.7.7.101</ecNumber>
    </recommendedName>
</protein>
<name>A0A3D9UMY5_9MICO</name>
<feature type="domain" description="Toprim" evidence="16">
    <location>
        <begin position="265"/>
        <end position="367"/>
    </location>
</feature>
<dbReference type="InterPro" id="IPR050219">
    <property type="entry name" value="DnaG_primase"/>
</dbReference>
<keyword evidence="5 12" id="KW-0235">DNA replication</keyword>
<dbReference type="GO" id="GO:0006269">
    <property type="term" value="P:DNA replication, synthesis of primer"/>
    <property type="evidence" value="ECO:0007669"/>
    <property type="project" value="UniProtKB-UniRule"/>
</dbReference>
<feature type="zinc finger region" description="CHC2-type" evidence="12 14">
    <location>
        <begin position="41"/>
        <end position="65"/>
    </location>
</feature>
<keyword evidence="9" id="KW-0460">Magnesium</keyword>
<evidence type="ECO:0000256" key="6">
    <source>
        <dbReference type="ARBA" id="ARBA00022723"/>
    </source>
</evidence>
<dbReference type="InterPro" id="IPR019475">
    <property type="entry name" value="DNA_primase_DnaB-bd"/>
</dbReference>
<dbReference type="InterPro" id="IPR006295">
    <property type="entry name" value="DNA_primase_DnaG"/>
</dbReference>
<dbReference type="InterPro" id="IPR016136">
    <property type="entry name" value="DNA_helicase_N/primase_C"/>
</dbReference>